<evidence type="ECO:0000256" key="7">
    <source>
        <dbReference type="ARBA" id="ARBA00022840"/>
    </source>
</evidence>
<evidence type="ECO:0000256" key="2">
    <source>
        <dbReference type="ARBA" id="ARBA00005417"/>
    </source>
</evidence>
<evidence type="ECO:0000256" key="6">
    <source>
        <dbReference type="ARBA" id="ARBA00022741"/>
    </source>
</evidence>
<name>A0A1W1WPU2_9BACT</name>
<evidence type="ECO:0000259" key="10">
    <source>
        <dbReference type="PROSITE" id="PS50893"/>
    </source>
</evidence>
<dbReference type="STRING" id="1069081.SAMN05660197_0076"/>
<dbReference type="InterPro" id="IPR003439">
    <property type="entry name" value="ABC_transporter-like_ATP-bd"/>
</dbReference>
<dbReference type="Gene3D" id="3.40.50.300">
    <property type="entry name" value="P-loop containing nucleotide triphosphate hydrolases"/>
    <property type="match status" value="1"/>
</dbReference>
<proteinExistence type="inferred from homology"/>
<evidence type="ECO:0000313" key="11">
    <source>
        <dbReference type="EMBL" id="SMC08328.1"/>
    </source>
</evidence>
<dbReference type="PANTHER" id="PTHR43297:SF14">
    <property type="entry name" value="ATPASE AAA-TYPE CORE DOMAIN-CONTAINING PROTEIN"/>
    <property type="match status" value="1"/>
</dbReference>
<keyword evidence="8" id="KW-1278">Translocase</keyword>
<dbReference type="RefSeq" id="WP_084274616.1">
    <property type="nucleotide sequence ID" value="NZ_AP026671.1"/>
</dbReference>
<sequence>MFVCKRLQIFDTKKHKTLVDISFSLQSSLALVGQSGSGKSLTLKALLGLLPSNLKYSLDYTWEYTLQRGETVSLVPQNPFTSLSPLTKIKNQFFVPVDDAAKLLQLVGLDEIFLDRYPPQLSGGQLQRVVIAMALAKKPKLLLLDEPTTALDPHLKESVLNLFLQLQKELGFLILFVTHEIASAVKLCSEMAVIKDGKIVESGLTQEILTQPKSEYTKILIASDFSQREFRQ</sequence>
<evidence type="ECO:0000256" key="4">
    <source>
        <dbReference type="ARBA" id="ARBA00022475"/>
    </source>
</evidence>
<reference evidence="12" key="1">
    <citation type="submission" date="2017-04" db="EMBL/GenBank/DDBJ databases">
        <authorList>
            <person name="Varghese N."/>
            <person name="Submissions S."/>
        </authorList>
    </citation>
    <scope>NUCLEOTIDE SEQUENCE [LARGE SCALE GENOMIC DNA]</scope>
    <source>
        <strain evidence="12">DSM 16512</strain>
    </source>
</reference>
<keyword evidence="3" id="KW-0813">Transport</keyword>
<dbReference type="InterPro" id="IPR050388">
    <property type="entry name" value="ABC_Ni/Peptide_Import"/>
</dbReference>
<keyword evidence="7 11" id="KW-0067">ATP-binding</keyword>
<dbReference type="Pfam" id="PF00005">
    <property type="entry name" value="ABC_tran"/>
    <property type="match status" value="1"/>
</dbReference>
<evidence type="ECO:0000256" key="3">
    <source>
        <dbReference type="ARBA" id="ARBA00022448"/>
    </source>
</evidence>
<dbReference type="InterPro" id="IPR003593">
    <property type="entry name" value="AAA+_ATPase"/>
</dbReference>
<gene>
    <name evidence="11" type="ORF">SAMN05660197_0076</name>
</gene>
<evidence type="ECO:0000256" key="5">
    <source>
        <dbReference type="ARBA" id="ARBA00022519"/>
    </source>
</evidence>
<dbReference type="AlphaFoldDB" id="A0A1W1WPU2"/>
<keyword evidence="4" id="KW-1003">Cell membrane</keyword>
<feature type="domain" description="ABC transporter" evidence="10">
    <location>
        <begin position="1"/>
        <end position="221"/>
    </location>
</feature>
<dbReference type="InterPro" id="IPR027417">
    <property type="entry name" value="P-loop_NTPase"/>
</dbReference>
<keyword evidence="9" id="KW-0472">Membrane</keyword>
<keyword evidence="5" id="KW-0997">Cell inner membrane</keyword>
<keyword evidence="6" id="KW-0547">Nucleotide-binding</keyword>
<protein>
    <submittedName>
        <fullName evidence="11">Peptide/nickel transport system ATP-binding protein</fullName>
    </submittedName>
</protein>
<dbReference type="OrthoDB" id="9814623at2"/>
<comment type="similarity">
    <text evidence="2">Belongs to the ABC transporter superfamily.</text>
</comment>
<dbReference type="SMART" id="SM00382">
    <property type="entry name" value="AAA"/>
    <property type="match status" value="1"/>
</dbReference>
<keyword evidence="12" id="KW-1185">Reference proteome</keyword>
<organism evidence="11 12">
    <name type="scientific">Nitratiruptor tergarcus DSM 16512</name>
    <dbReference type="NCBI Taxonomy" id="1069081"/>
    <lineage>
        <taxon>Bacteria</taxon>
        <taxon>Pseudomonadati</taxon>
        <taxon>Campylobacterota</taxon>
        <taxon>Epsilonproteobacteria</taxon>
        <taxon>Nautiliales</taxon>
        <taxon>Nitratiruptoraceae</taxon>
        <taxon>Nitratiruptor</taxon>
    </lineage>
</organism>
<dbReference type="InterPro" id="IPR017871">
    <property type="entry name" value="ABC_transporter-like_CS"/>
</dbReference>
<dbReference type="GO" id="GO:0016887">
    <property type="term" value="F:ATP hydrolysis activity"/>
    <property type="evidence" value="ECO:0007669"/>
    <property type="project" value="InterPro"/>
</dbReference>
<evidence type="ECO:0000313" key="12">
    <source>
        <dbReference type="Proteomes" id="UP000192602"/>
    </source>
</evidence>
<evidence type="ECO:0000256" key="1">
    <source>
        <dbReference type="ARBA" id="ARBA00004417"/>
    </source>
</evidence>
<dbReference type="EMBL" id="FWWZ01000001">
    <property type="protein sequence ID" value="SMC08328.1"/>
    <property type="molecule type" value="Genomic_DNA"/>
</dbReference>
<dbReference type="SUPFAM" id="SSF52540">
    <property type="entry name" value="P-loop containing nucleoside triphosphate hydrolases"/>
    <property type="match status" value="1"/>
</dbReference>
<evidence type="ECO:0000256" key="8">
    <source>
        <dbReference type="ARBA" id="ARBA00022967"/>
    </source>
</evidence>
<dbReference type="PROSITE" id="PS00211">
    <property type="entry name" value="ABC_TRANSPORTER_1"/>
    <property type="match status" value="1"/>
</dbReference>
<dbReference type="GO" id="GO:0005524">
    <property type="term" value="F:ATP binding"/>
    <property type="evidence" value="ECO:0007669"/>
    <property type="project" value="UniProtKB-KW"/>
</dbReference>
<dbReference type="PANTHER" id="PTHR43297">
    <property type="entry name" value="OLIGOPEPTIDE TRANSPORT ATP-BINDING PROTEIN APPD"/>
    <property type="match status" value="1"/>
</dbReference>
<dbReference type="Proteomes" id="UP000192602">
    <property type="component" value="Unassembled WGS sequence"/>
</dbReference>
<evidence type="ECO:0000256" key="9">
    <source>
        <dbReference type="ARBA" id="ARBA00023136"/>
    </source>
</evidence>
<comment type="subcellular location">
    <subcellularLocation>
        <location evidence="1">Cell inner membrane</location>
        <topology evidence="1">Peripheral membrane protein</topology>
    </subcellularLocation>
</comment>
<dbReference type="PROSITE" id="PS50893">
    <property type="entry name" value="ABC_TRANSPORTER_2"/>
    <property type="match status" value="1"/>
</dbReference>
<accession>A0A1W1WPU2</accession>
<dbReference type="GO" id="GO:0005886">
    <property type="term" value="C:plasma membrane"/>
    <property type="evidence" value="ECO:0007669"/>
    <property type="project" value="UniProtKB-SubCell"/>
</dbReference>